<gene>
    <name evidence="1" type="ORF">RHMOL_Rhmol06G0033500</name>
</gene>
<comment type="caution">
    <text evidence="1">The sequence shown here is derived from an EMBL/GenBank/DDBJ whole genome shotgun (WGS) entry which is preliminary data.</text>
</comment>
<reference evidence="1" key="1">
    <citation type="submission" date="2022-02" db="EMBL/GenBank/DDBJ databases">
        <title>Plant Genome Project.</title>
        <authorList>
            <person name="Zhang R.-G."/>
        </authorList>
    </citation>
    <scope>NUCLEOTIDE SEQUENCE</scope>
    <source>
        <strain evidence="1">AT1</strain>
    </source>
</reference>
<sequence length="56" mass="6240">MHLLRNTSIKRPPPSELGNTVEFPPQPASKQTCKKDFTQAHAVQPEVPTAILLYGR</sequence>
<organism evidence="1 2">
    <name type="scientific">Rhododendron molle</name>
    <name type="common">Chinese azalea</name>
    <name type="synonym">Azalea mollis</name>
    <dbReference type="NCBI Taxonomy" id="49168"/>
    <lineage>
        <taxon>Eukaryota</taxon>
        <taxon>Viridiplantae</taxon>
        <taxon>Streptophyta</taxon>
        <taxon>Embryophyta</taxon>
        <taxon>Tracheophyta</taxon>
        <taxon>Spermatophyta</taxon>
        <taxon>Magnoliopsida</taxon>
        <taxon>eudicotyledons</taxon>
        <taxon>Gunneridae</taxon>
        <taxon>Pentapetalae</taxon>
        <taxon>asterids</taxon>
        <taxon>Ericales</taxon>
        <taxon>Ericaceae</taxon>
        <taxon>Ericoideae</taxon>
        <taxon>Rhodoreae</taxon>
        <taxon>Rhododendron</taxon>
    </lineage>
</organism>
<evidence type="ECO:0000313" key="1">
    <source>
        <dbReference type="EMBL" id="KAI8549552.1"/>
    </source>
</evidence>
<proteinExistence type="predicted"/>
<accession>A0ACC0NA92</accession>
<protein>
    <submittedName>
        <fullName evidence="1">Uncharacterized protein</fullName>
    </submittedName>
</protein>
<dbReference type="EMBL" id="CM046393">
    <property type="protein sequence ID" value="KAI8549552.1"/>
    <property type="molecule type" value="Genomic_DNA"/>
</dbReference>
<dbReference type="Proteomes" id="UP001062846">
    <property type="component" value="Chromosome 6"/>
</dbReference>
<evidence type="ECO:0000313" key="2">
    <source>
        <dbReference type="Proteomes" id="UP001062846"/>
    </source>
</evidence>
<name>A0ACC0NA92_RHOML</name>
<keyword evidence="2" id="KW-1185">Reference proteome</keyword>